<proteinExistence type="predicted"/>
<reference evidence="1 2" key="1">
    <citation type="submission" date="2023-03" db="EMBL/GenBank/DDBJ databases">
        <title>High recombination rates correlate with genetic variation in Cardiocondyla obscurior ants.</title>
        <authorList>
            <person name="Errbii M."/>
        </authorList>
    </citation>
    <scope>NUCLEOTIDE SEQUENCE [LARGE SCALE GENOMIC DNA]</scope>
    <source>
        <strain evidence="1">Alpha-2009</strain>
        <tissue evidence="1">Whole body</tissue>
    </source>
</reference>
<gene>
    <name evidence="1" type="ORF">PUN28_000353</name>
</gene>
<accession>A0AAW2GZ36</accession>
<comment type="caution">
    <text evidence="1">The sequence shown here is derived from an EMBL/GenBank/DDBJ whole genome shotgun (WGS) entry which is preliminary data.</text>
</comment>
<organism evidence="1 2">
    <name type="scientific">Cardiocondyla obscurior</name>
    <dbReference type="NCBI Taxonomy" id="286306"/>
    <lineage>
        <taxon>Eukaryota</taxon>
        <taxon>Metazoa</taxon>
        <taxon>Ecdysozoa</taxon>
        <taxon>Arthropoda</taxon>
        <taxon>Hexapoda</taxon>
        <taxon>Insecta</taxon>
        <taxon>Pterygota</taxon>
        <taxon>Neoptera</taxon>
        <taxon>Endopterygota</taxon>
        <taxon>Hymenoptera</taxon>
        <taxon>Apocrita</taxon>
        <taxon>Aculeata</taxon>
        <taxon>Formicoidea</taxon>
        <taxon>Formicidae</taxon>
        <taxon>Myrmicinae</taxon>
        <taxon>Cardiocondyla</taxon>
    </lineage>
</organism>
<protein>
    <submittedName>
        <fullName evidence="1">Uncharacterized protein</fullName>
    </submittedName>
</protein>
<dbReference type="EMBL" id="JADYXP020000001">
    <property type="protein sequence ID" value="KAL0132539.1"/>
    <property type="molecule type" value="Genomic_DNA"/>
</dbReference>
<keyword evidence="2" id="KW-1185">Reference proteome</keyword>
<evidence type="ECO:0000313" key="2">
    <source>
        <dbReference type="Proteomes" id="UP001430953"/>
    </source>
</evidence>
<sequence>MKGSNNLATFARDNSVHLSYNIVSLPSRPAVFLLRCAFSRPLLPHLPSPASGGSLPLDASTPVRIFSSRAMLARKENETLSPPKKKIPYCSRVLSAKLRMRSRACDTGKSDRFLRVRV</sequence>
<evidence type="ECO:0000313" key="1">
    <source>
        <dbReference type="EMBL" id="KAL0132539.1"/>
    </source>
</evidence>
<dbReference type="Proteomes" id="UP001430953">
    <property type="component" value="Unassembled WGS sequence"/>
</dbReference>
<dbReference type="AlphaFoldDB" id="A0AAW2GZ36"/>
<name>A0AAW2GZ36_9HYME</name>